<dbReference type="Gene3D" id="3.30.2010.10">
    <property type="entry name" value="Metalloproteases ('zincins'), catalytic domain"/>
    <property type="match status" value="1"/>
</dbReference>
<dbReference type="CDD" id="cd07344">
    <property type="entry name" value="M48_yhfN_like"/>
    <property type="match status" value="1"/>
</dbReference>
<evidence type="ECO:0000259" key="1">
    <source>
        <dbReference type="Pfam" id="PF01863"/>
    </source>
</evidence>
<dbReference type="PANTHER" id="PTHR30399">
    <property type="entry name" value="UNCHARACTERIZED PROTEIN YGJP"/>
    <property type="match status" value="1"/>
</dbReference>
<comment type="caution">
    <text evidence="2">The sequence shown here is derived from an EMBL/GenBank/DDBJ whole genome shotgun (WGS) entry which is preliminary data.</text>
</comment>
<gene>
    <name evidence="2" type="ORF">IAC35_00835</name>
</gene>
<dbReference type="Proteomes" id="UP000886881">
    <property type="component" value="Unassembled WGS sequence"/>
</dbReference>
<dbReference type="EMBL" id="DVLC01000016">
    <property type="protein sequence ID" value="HIT46384.1"/>
    <property type="molecule type" value="Genomic_DNA"/>
</dbReference>
<dbReference type="PANTHER" id="PTHR30399:SF1">
    <property type="entry name" value="UTP PYROPHOSPHATASE"/>
    <property type="match status" value="1"/>
</dbReference>
<accession>A0A9D1GM74</accession>
<dbReference type="InterPro" id="IPR002725">
    <property type="entry name" value="YgjP-like_metallopeptidase"/>
</dbReference>
<organism evidence="2 3">
    <name type="scientific">Candidatus Cryptobacteroides merdipullorum</name>
    <dbReference type="NCBI Taxonomy" id="2840771"/>
    <lineage>
        <taxon>Bacteria</taxon>
        <taxon>Pseudomonadati</taxon>
        <taxon>Bacteroidota</taxon>
        <taxon>Bacteroidia</taxon>
        <taxon>Bacteroidales</taxon>
        <taxon>Candidatus Cryptobacteroides</taxon>
    </lineage>
</organism>
<reference evidence="2" key="2">
    <citation type="journal article" date="2021" name="PeerJ">
        <title>Extensive microbial diversity within the chicken gut microbiome revealed by metagenomics and culture.</title>
        <authorList>
            <person name="Gilroy R."/>
            <person name="Ravi A."/>
            <person name="Getino M."/>
            <person name="Pursley I."/>
            <person name="Horton D.L."/>
            <person name="Alikhan N.F."/>
            <person name="Baker D."/>
            <person name="Gharbi K."/>
            <person name="Hall N."/>
            <person name="Watson M."/>
            <person name="Adriaenssens E.M."/>
            <person name="Foster-Nyarko E."/>
            <person name="Jarju S."/>
            <person name="Secka A."/>
            <person name="Antonio M."/>
            <person name="Oren A."/>
            <person name="Chaudhuri R.R."/>
            <person name="La Ragione R."/>
            <person name="Hildebrand F."/>
            <person name="Pallen M.J."/>
        </authorList>
    </citation>
    <scope>NUCLEOTIDE SEQUENCE</scope>
    <source>
        <strain evidence="2">ChiHecec2B26-709</strain>
    </source>
</reference>
<reference evidence="2" key="1">
    <citation type="submission" date="2020-10" db="EMBL/GenBank/DDBJ databases">
        <authorList>
            <person name="Gilroy R."/>
        </authorList>
    </citation>
    <scope>NUCLEOTIDE SEQUENCE</scope>
    <source>
        <strain evidence="2">ChiHecec2B26-709</strain>
    </source>
</reference>
<dbReference type="AlphaFoldDB" id="A0A9D1GM74"/>
<evidence type="ECO:0000313" key="2">
    <source>
        <dbReference type="EMBL" id="HIT46384.1"/>
    </source>
</evidence>
<dbReference type="InterPro" id="IPR053136">
    <property type="entry name" value="UTP_pyrophosphatase-like"/>
</dbReference>
<proteinExistence type="predicted"/>
<evidence type="ECO:0000313" key="3">
    <source>
        <dbReference type="Proteomes" id="UP000886881"/>
    </source>
</evidence>
<dbReference type="Pfam" id="PF01863">
    <property type="entry name" value="YgjP-like"/>
    <property type="match status" value="1"/>
</dbReference>
<sequence length="219" mass="25055">MSSRTYNDPEIGPVRLVKSARARRISVRVHPLKGVTVTVPLPCSFAAGMQVFVQHRGWVLKTMERQKSVRESASAAAVAPEQVEAMRKEAKELLPRRLSELAERYGFSYGRVFIKHNSSNWGSCSALGNINLNLNLVRLPQLLRDHVILHELCHLKHPNHGPEFHALLERLSADNLRRLAEAGDPDDLLRQLQEDLRRSRARYPVQHVLRRELKKYLLV</sequence>
<feature type="domain" description="YgjP-like metallopeptidase" evidence="1">
    <location>
        <begin position="84"/>
        <end position="172"/>
    </location>
</feature>
<protein>
    <submittedName>
        <fullName evidence="2">DUF45 domain-containing protein</fullName>
    </submittedName>
</protein>
<name>A0A9D1GM74_9BACT</name>